<keyword evidence="2" id="KW-1185">Reference proteome</keyword>
<protein>
    <recommendedName>
        <fullName evidence="3">Transcriptional regulator</fullName>
    </recommendedName>
</protein>
<comment type="caution">
    <text evidence="1">The sequence shown here is derived from an EMBL/GenBank/DDBJ whole genome shotgun (WGS) entry which is preliminary data.</text>
</comment>
<dbReference type="EMBL" id="NWVW01000004">
    <property type="protein sequence ID" value="PHO10310.1"/>
    <property type="molecule type" value="Genomic_DNA"/>
</dbReference>
<organism evidence="1 2">
    <name type="scientific">Malaciobacter canalis</name>
    <dbReference type="NCBI Taxonomy" id="1912871"/>
    <lineage>
        <taxon>Bacteria</taxon>
        <taxon>Pseudomonadati</taxon>
        <taxon>Campylobacterota</taxon>
        <taxon>Epsilonproteobacteria</taxon>
        <taxon>Campylobacterales</taxon>
        <taxon>Arcobacteraceae</taxon>
        <taxon>Malaciobacter</taxon>
    </lineage>
</organism>
<evidence type="ECO:0000313" key="1">
    <source>
        <dbReference type="EMBL" id="PHO10310.1"/>
    </source>
</evidence>
<proteinExistence type="predicted"/>
<dbReference type="Pfam" id="PF06892">
    <property type="entry name" value="Phage_CP76"/>
    <property type="match status" value="1"/>
</dbReference>
<dbReference type="InterPro" id="IPR009679">
    <property type="entry name" value="Phage_186_CII-like"/>
</dbReference>
<reference evidence="1 2" key="1">
    <citation type="submission" date="2017-09" db="EMBL/GenBank/DDBJ databases">
        <authorList>
            <person name="Perez-Cataluna A."/>
            <person name="Figueras M.J."/>
            <person name="Salas-Masso N."/>
        </authorList>
    </citation>
    <scope>NUCLEOTIDE SEQUENCE [LARGE SCALE GENOMIC DNA]</scope>
    <source>
        <strain evidence="1 2">F138-33</strain>
    </source>
</reference>
<evidence type="ECO:0008006" key="3">
    <source>
        <dbReference type="Google" id="ProtNLM"/>
    </source>
</evidence>
<evidence type="ECO:0000313" key="2">
    <source>
        <dbReference type="Proteomes" id="UP000221384"/>
    </source>
</evidence>
<gene>
    <name evidence="1" type="ORF">CPG37_04490</name>
</gene>
<dbReference type="Proteomes" id="UP000221384">
    <property type="component" value="Unassembled WGS sequence"/>
</dbReference>
<sequence length="166" mass="18990">MMLNNIFDVEDMPNHKIYETAQAVIQDYMERKHCKIGLVASELETTTGVMYRQLNPKDYQMSLSIDRIVAITKLTGDTRIIEVLANEFDHVLVCKKKAQAKSSDINLLVDIANMENSDVFRVVKKAIEDNEITPDEREEILKEIDEAQKANAELKDLVLHLAIKDQ</sequence>
<accession>A0ABX4LQT5</accession>
<name>A0ABX4LQT5_9BACT</name>